<dbReference type="InterPro" id="IPR025866">
    <property type="entry name" value="PolyA_pol_arg_C_dom"/>
</dbReference>
<evidence type="ECO:0000256" key="2">
    <source>
        <dbReference type="ARBA" id="ARBA00022679"/>
    </source>
</evidence>
<proteinExistence type="inferred from homology"/>
<protein>
    <recommendedName>
        <fullName evidence="7">Poly(A) polymerase I</fullName>
        <shortName evidence="7">PAP I</shortName>
        <ecNumber evidence="7">2.7.7.19</ecNumber>
    </recommendedName>
</protein>
<dbReference type="Proteomes" id="UP000199308">
    <property type="component" value="Unassembled WGS sequence"/>
</dbReference>
<dbReference type="Gene3D" id="1.10.3090.10">
    <property type="entry name" value="cca-adding enzyme, domain 2"/>
    <property type="match status" value="1"/>
</dbReference>
<dbReference type="Pfam" id="PF12626">
    <property type="entry name" value="PolyA_pol_arg_C"/>
    <property type="match status" value="1"/>
</dbReference>
<comment type="similarity">
    <text evidence="7 8">Belongs to the tRNA nucleotidyltransferase/poly(A) polymerase family.</text>
</comment>
<evidence type="ECO:0000256" key="8">
    <source>
        <dbReference type="RuleBase" id="RU003953"/>
    </source>
</evidence>
<keyword evidence="4 7" id="KW-0067">ATP-binding</keyword>
<dbReference type="GO" id="GO:0006397">
    <property type="term" value="P:mRNA processing"/>
    <property type="evidence" value="ECO:0007669"/>
    <property type="project" value="UniProtKB-KW"/>
</dbReference>
<dbReference type="NCBIfam" id="TIGR01942">
    <property type="entry name" value="pcnB"/>
    <property type="match status" value="1"/>
</dbReference>
<dbReference type="SUPFAM" id="SSF81301">
    <property type="entry name" value="Nucleotidyltransferase"/>
    <property type="match status" value="1"/>
</dbReference>
<dbReference type="Gene3D" id="3.30.460.10">
    <property type="entry name" value="Beta Polymerase, domain 2"/>
    <property type="match status" value="1"/>
</dbReference>
<feature type="region of interest" description="Disordered" evidence="9">
    <location>
        <begin position="422"/>
        <end position="442"/>
    </location>
</feature>
<keyword evidence="6 7" id="KW-0804">Transcription</keyword>
<evidence type="ECO:0000256" key="6">
    <source>
        <dbReference type="ARBA" id="ARBA00023163"/>
    </source>
</evidence>
<evidence type="ECO:0000259" key="10">
    <source>
        <dbReference type="Pfam" id="PF01743"/>
    </source>
</evidence>
<reference evidence="13 14" key="1">
    <citation type="submission" date="2016-10" db="EMBL/GenBank/DDBJ databases">
        <authorList>
            <person name="de Groot N.N."/>
        </authorList>
    </citation>
    <scope>NUCLEOTIDE SEQUENCE [LARGE SCALE GENOMIC DNA]</scope>
    <source>
        <strain evidence="13 14">DSM 19706</strain>
    </source>
</reference>
<feature type="active site" evidence="7">
    <location>
        <position position="59"/>
    </location>
</feature>
<dbReference type="OrthoDB" id="9805698at2"/>
<accession>A0A1I0GMI3</accession>
<dbReference type="GO" id="GO:1990817">
    <property type="term" value="F:poly(A) RNA polymerase activity"/>
    <property type="evidence" value="ECO:0007669"/>
    <property type="project" value="UniProtKB-UniRule"/>
</dbReference>
<evidence type="ECO:0000256" key="4">
    <source>
        <dbReference type="ARBA" id="ARBA00022840"/>
    </source>
</evidence>
<evidence type="ECO:0000256" key="9">
    <source>
        <dbReference type="SAM" id="MobiDB-lite"/>
    </source>
</evidence>
<dbReference type="Pfam" id="PF01743">
    <property type="entry name" value="PolyA_pol"/>
    <property type="match status" value="1"/>
</dbReference>
<dbReference type="InterPro" id="IPR002646">
    <property type="entry name" value="PolA_pol_head_dom"/>
</dbReference>
<dbReference type="GO" id="GO:0005524">
    <property type="term" value="F:ATP binding"/>
    <property type="evidence" value="ECO:0007669"/>
    <property type="project" value="UniProtKB-UniRule"/>
</dbReference>
<keyword evidence="2 7" id="KW-0808">Transferase</keyword>
<dbReference type="InterPro" id="IPR052191">
    <property type="entry name" value="tRNA_ntf/polyA_polymerase_I"/>
</dbReference>
<dbReference type="PANTHER" id="PTHR43051:SF1">
    <property type="entry name" value="POLYNUCLEOTIDE ADENYLYLTRANSFERASE FAMILY PROTEIN"/>
    <property type="match status" value="1"/>
</dbReference>
<evidence type="ECO:0000256" key="5">
    <source>
        <dbReference type="ARBA" id="ARBA00022884"/>
    </source>
</evidence>
<evidence type="ECO:0000313" key="13">
    <source>
        <dbReference type="EMBL" id="SET72183.1"/>
    </source>
</evidence>
<evidence type="ECO:0000313" key="14">
    <source>
        <dbReference type="Proteomes" id="UP000199308"/>
    </source>
</evidence>
<name>A0A1I0GMI3_THASX</name>
<dbReference type="InterPro" id="IPR043519">
    <property type="entry name" value="NT_sf"/>
</dbReference>
<keyword evidence="5 7" id="KW-0694">RNA-binding</keyword>
<feature type="domain" description="tRNA nucleotidyltransferase/poly(A) polymerase RNA and SrmB- binding" evidence="12">
    <location>
        <begin position="199"/>
        <end position="260"/>
    </location>
</feature>
<evidence type="ECO:0000256" key="3">
    <source>
        <dbReference type="ARBA" id="ARBA00022741"/>
    </source>
</evidence>
<dbReference type="InterPro" id="IPR010206">
    <property type="entry name" value="PolA_pol_I"/>
</dbReference>
<dbReference type="PANTHER" id="PTHR43051">
    <property type="entry name" value="POLYNUCLEOTIDE ADENYLYLTRANSFERASE FAMILY PROTEIN"/>
    <property type="match status" value="1"/>
</dbReference>
<dbReference type="GO" id="GO:0043633">
    <property type="term" value="P:polyadenylation-dependent RNA catabolic process"/>
    <property type="evidence" value="ECO:0007669"/>
    <property type="project" value="InterPro"/>
</dbReference>
<comment type="catalytic activity">
    <reaction evidence="7">
        <text>RNA(n) + ATP = RNA(n)-3'-adenine ribonucleotide + diphosphate</text>
        <dbReference type="Rhea" id="RHEA:11332"/>
        <dbReference type="Rhea" id="RHEA-COMP:14527"/>
        <dbReference type="Rhea" id="RHEA-COMP:17347"/>
        <dbReference type="ChEBI" id="CHEBI:30616"/>
        <dbReference type="ChEBI" id="CHEBI:33019"/>
        <dbReference type="ChEBI" id="CHEBI:140395"/>
        <dbReference type="ChEBI" id="CHEBI:173115"/>
        <dbReference type="EC" id="2.7.7.19"/>
    </reaction>
</comment>
<evidence type="ECO:0000259" key="12">
    <source>
        <dbReference type="Pfam" id="PF12627"/>
    </source>
</evidence>
<dbReference type="AlphaFoldDB" id="A0A1I0GMI3"/>
<sequence>MKQAGTTKLTRDQHPVSRKMLSPNAVKVMYRLNKAGFKAYLVGGGVRDILLGLKPKDFDIATDATPEQVKSVFRNCRLIGRRFRLAHILFGKEIIEVATFRGHHDANEKAHHDKISKKSNEGMLLRDNIYGSIEEDAQRRDFTVNALYYGVDDYCVYDYANGLQDIANRQIRLIGDPETRYREDPVRMIRAIRFATKLDMTIHPDTQAPIAELSSLMGNIPPARMFEEYTKMFLSGKALANFEMLRQYGLFRYFFPAADRMLNDDNPQLLAFIRQALSNTDQRIANEQRVTPAFLLAVMLWVPLQHHYQRFMEKKGAVAQDAMYAAMGQVIDEQQAAIAIPRRFQTVMRDIWMLQERLTRREGKKAFRLVTHPKFRAGYDFLLLRADTAEVDKETLSALAKWWTDFQQVPAQTQNHMVKAVNSGRTTKKRSYRRRKKPSTGN</sequence>
<dbReference type="EC" id="2.7.7.19" evidence="7"/>
<evidence type="ECO:0000259" key="11">
    <source>
        <dbReference type="Pfam" id="PF12626"/>
    </source>
</evidence>
<keyword evidence="3 7" id="KW-0547">Nucleotide-binding</keyword>
<feature type="domain" description="Polymerase A arginine-rich C-terminal" evidence="11">
    <location>
        <begin position="316"/>
        <end position="437"/>
    </location>
</feature>
<dbReference type="HAMAP" id="MF_00957">
    <property type="entry name" value="PolyA_pol"/>
    <property type="match status" value="1"/>
</dbReference>
<dbReference type="STRING" id="349064.SAMN05660429_02507"/>
<dbReference type="SUPFAM" id="SSF81891">
    <property type="entry name" value="Poly A polymerase C-terminal region-like"/>
    <property type="match status" value="1"/>
</dbReference>
<dbReference type="CDD" id="cd05398">
    <property type="entry name" value="NT_ClassII-CCAase"/>
    <property type="match status" value="1"/>
</dbReference>
<keyword evidence="14" id="KW-1185">Reference proteome</keyword>
<gene>
    <name evidence="7" type="primary">pcnB</name>
    <name evidence="13" type="ORF">SAMN05660429_02507</name>
</gene>
<dbReference type="GO" id="GO:0003723">
    <property type="term" value="F:RNA binding"/>
    <property type="evidence" value="ECO:0007669"/>
    <property type="project" value="UniProtKB-UniRule"/>
</dbReference>
<feature type="compositionally biased region" description="Basic residues" evidence="9">
    <location>
        <begin position="426"/>
        <end position="442"/>
    </location>
</feature>
<feature type="active site" evidence="7">
    <location>
        <position position="141"/>
    </location>
</feature>
<dbReference type="Pfam" id="PF12627">
    <property type="entry name" value="PolyA_pol_RNAbd"/>
    <property type="match status" value="1"/>
</dbReference>
<evidence type="ECO:0000256" key="1">
    <source>
        <dbReference type="ARBA" id="ARBA00022664"/>
    </source>
</evidence>
<organism evidence="13 14">
    <name type="scientific">Thalassotalea agarivorans</name>
    <name type="common">Thalassomonas agarivorans</name>
    <dbReference type="NCBI Taxonomy" id="349064"/>
    <lineage>
        <taxon>Bacteria</taxon>
        <taxon>Pseudomonadati</taxon>
        <taxon>Pseudomonadota</taxon>
        <taxon>Gammaproteobacteria</taxon>
        <taxon>Alteromonadales</taxon>
        <taxon>Colwelliaceae</taxon>
        <taxon>Thalassotalea</taxon>
    </lineage>
</organism>
<dbReference type="EMBL" id="FOHK01000012">
    <property type="protein sequence ID" value="SET72183.1"/>
    <property type="molecule type" value="Genomic_DNA"/>
</dbReference>
<keyword evidence="1 7" id="KW-0507">mRNA processing</keyword>
<dbReference type="FunFam" id="3.30.460.10:FF:000035">
    <property type="entry name" value="Poly(A) polymerase I"/>
    <property type="match status" value="1"/>
</dbReference>
<dbReference type="RefSeq" id="WP_093331051.1">
    <property type="nucleotide sequence ID" value="NZ_AP027363.1"/>
</dbReference>
<evidence type="ECO:0000256" key="7">
    <source>
        <dbReference type="HAMAP-Rule" id="MF_00957"/>
    </source>
</evidence>
<dbReference type="InterPro" id="IPR032828">
    <property type="entry name" value="PolyA_RNA-bd"/>
</dbReference>
<feature type="active site" evidence="7">
    <location>
        <position position="57"/>
    </location>
</feature>
<feature type="domain" description="Poly A polymerase head" evidence="10">
    <location>
        <begin position="39"/>
        <end position="172"/>
    </location>
</feature>
<comment type="function">
    <text evidence="7">Adds poly(A) tail to the 3' end of many RNAs, which usually targets these RNAs for decay. Plays a significant role in the global control of gene expression, through influencing the rate of transcript degradation, and in the general RNA quality control.</text>
</comment>